<gene>
    <name evidence="4" type="ORF">BJY26_002404</name>
</gene>
<protein>
    <submittedName>
        <fullName evidence="4">AcrR family transcriptional regulator</fullName>
    </submittedName>
</protein>
<dbReference type="GO" id="GO:0000976">
    <property type="term" value="F:transcription cis-regulatory region binding"/>
    <property type="evidence" value="ECO:0007669"/>
    <property type="project" value="TreeGrafter"/>
</dbReference>
<dbReference type="InterPro" id="IPR001647">
    <property type="entry name" value="HTH_TetR"/>
</dbReference>
<evidence type="ECO:0000256" key="1">
    <source>
        <dbReference type="ARBA" id="ARBA00023125"/>
    </source>
</evidence>
<dbReference type="GO" id="GO:0003700">
    <property type="term" value="F:DNA-binding transcription factor activity"/>
    <property type="evidence" value="ECO:0007669"/>
    <property type="project" value="TreeGrafter"/>
</dbReference>
<proteinExistence type="predicted"/>
<dbReference type="EMBL" id="JACBZP010000001">
    <property type="protein sequence ID" value="NYI68098.1"/>
    <property type="molecule type" value="Genomic_DNA"/>
</dbReference>
<comment type="caution">
    <text evidence="4">The sequence shown here is derived from an EMBL/GenBank/DDBJ whole genome shotgun (WGS) entry which is preliminary data.</text>
</comment>
<evidence type="ECO:0000259" key="3">
    <source>
        <dbReference type="PROSITE" id="PS50977"/>
    </source>
</evidence>
<keyword evidence="1 2" id="KW-0238">DNA-binding</keyword>
<name>A0A7Z0D3A8_9MICO</name>
<comment type="caution">
    <text evidence="2">Lacks conserved residue(s) required for the propagation of feature annotation.</text>
</comment>
<feature type="domain" description="HTH tetR-type" evidence="3">
    <location>
        <begin position="1"/>
        <end position="37"/>
    </location>
</feature>
<keyword evidence="5" id="KW-1185">Reference proteome</keyword>
<dbReference type="Proteomes" id="UP000539111">
    <property type="component" value="Unassembled WGS sequence"/>
</dbReference>
<evidence type="ECO:0000256" key="2">
    <source>
        <dbReference type="PROSITE-ProRule" id="PRU00335"/>
    </source>
</evidence>
<reference evidence="4 5" key="1">
    <citation type="submission" date="2020-07" db="EMBL/GenBank/DDBJ databases">
        <title>Sequencing the genomes of 1000 actinobacteria strains.</title>
        <authorList>
            <person name="Klenk H.-P."/>
        </authorList>
    </citation>
    <scope>NUCLEOTIDE SEQUENCE [LARGE SCALE GENOMIC DNA]</scope>
    <source>
        <strain evidence="4 5">DSM 26341</strain>
    </source>
</reference>
<accession>A0A7Z0D3A8</accession>
<evidence type="ECO:0000313" key="4">
    <source>
        <dbReference type="EMBL" id="NYI68098.1"/>
    </source>
</evidence>
<dbReference type="InterPro" id="IPR036271">
    <property type="entry name" value="Tet_transcr_reg_TetR-rel_C_sf"/>
</dbReference>
<dbReference type="PANTHER" id="PTHR30055">
    <property type="entry name" value="HTH-TYPE TRANSCRIPTIONAL REGULATOR RUTR"/>
    <property type="match status" value="1"/>
</dbReference>
<evidence type="ECO:0000313" key="5">
    <source>
        <dbReference type="Proteomes" id="UP000539111"/>
    </source>
</evidence>
<dbReference type="SUPFAM" id="SSF46689">
    <property type="entry name" value="Homeodomain-like"/>
    <property type="match status" value="1"/>
</dbReference>
<dbReference type="SUPFAM" id="SSF48498">
    <property type="entry name" value="Tetracyclin repressor-like, C-terminal domain"/>
    <property type="match status" value="1"/>
</dbReference>
<dbReference type="InterPro" id="IPR050109">
    <property type="entry name" value="HTH-type_TetR-like_transc_reg"/>
</dbReference>
<dbReference type="InterPro" id="IPR009057">
    <property type="entry name" value="Homeodomain-like_sf"/>
</dbReference>
<dbReference type="PROSITE" id="PS50977">
    <property type="entry name" value="HTH_TETR_2"/>
    <property type="match status" value="1"/>
</dbReference>
<sequence length="178" mass="18973">MEEIADVAGVSKPVLYQHFPGKRELYLAIVDANALALETAIEDALAATNDNKLRVLGAIDAYFSFVAQGDHAFRLIFGSDLRDDDVADRVEQLQSACAAAISDIIADDTGLDKPEALLLGRGLAGMAESAARYWLADPDPVPRAEAVELTARLAWRGISRFPMTGQAETAQTGGKQAG</sequence>
<dbReference type="PANTHER" id="PTHR30055:SF160">
    <property type="entry name" value="TRANSCRIPTIONAL REGULATORY PROTEIN (PROBABLY ASNC-FAMILY)-RELATED"/>
    <property type="match status" value="1"/>
</dbReference>
<dbReference type="AlphaFoldDB" id="A0A7Z0D3A8"/>
<dbReference type="Gene3D" id="1.10.357.10">
    <property type="entry name" value="Tetracycline Repressor, domain 2"/>
    <property type="match status" value="1"/>
</dbReference>
<dbReference type="Pfam" id="PF00440">
    <property type="entry name" value="TetR_N"/>
    <property type="match status" value="1"/>
</dbReference>
<organism evidence="4 5">
    <name type="scientific">Spelaeicoccus albus</name>
    <dbReference type="NCBI Taxonomy" id="1280376"/>
    <lineage>
        <taxon>Bacteria</taxon>
        <taxon>Bacillati</taxon>
        <taxon>Actinomycetota</taxon>
        <taxon>Actinomycetes</taxon>
        <taxon>Micrococcales</taxon>
        <taxon>Brevibacteriaceae</taxon>
        <taxon>Spelaeicoccus</taxon>
    </lineage>
</organism>